<dbReference type="InterPro" id="IPR012677">
    <property type="entry name" value="Nucleotide-bd_a/b_plait_sf"/>
</dbReference>
<dbReference type="GO" id="GO:0034057">
    <property type="term" value="F:RNA strand-exchange activity"/>
    <property type="evidence" value="ECO:0000318"/>
    <property type="project" value="GO_Central"/>
</dbReference>
<dbReference type="Proteomes" id="UP000005239">
    <property type="component" value="Unassembled WGS sequence"/>
</dbReference>
<dbReference type="PANTHER" id="PTHR48025">
    <property type="entry name" value="OS02G0815200 PROTEIN"/>
    <property type="match status" value="1"/>
</dbReference>
<dbReference type="SMART" id="SM00360">
    <property type="entry name" value="RRM"/>
    <property type="match status" value="1"/>
</dbReference>
<evidence type="ECO:0000313" key="1">
    <source>
        <dbReference type="EnsemblMetazoa" id="PPA42225.1"/>
    </source>
</evidence>
<reference evidence="2" key="1">
    <citation type="journal article" date="2008" name="Nat. Genet.">
        <title>The Pristionchus pacificus genome provides a unique perspective on nematode lifestyle and parasitism.</title>
        <authorList>
            <person name="Dieterich C."/>
            <person name="Clifton S.W."/>
            <person name="Schuster L.N."/>
            <person name="Chinwalla A."/>
            <person name="Delehaunty K."/>
            <person name="Dinkelacker I."/>
            <person name="Fulton L."/>
            <person name="Fulton R."/>
            <person name="Godfrey J."/>
            <person name="Minx P."/>
            <person name="Mitreva M."/>
            <person name="Roeseler W."/>
            <person name="Tian H."/>
            <person name="Witte H."/>
            <person name="Yang S.P."/>
            <person name="Wilson R.K."/>
            <person name="Sommer R.J."/>
        </authorList>
    </citation>
    <scope>NUCLEOTIDE SEQUENCE [LARGE SCALE GENOMIC DNA]</scope>
    <source>
        <strain evidence="2">PS312</strain>
    </source>
</reference>
<organism evidence="1 2">
    <name type="scientific">Pristionchus pacificus</name>
    <name type="common">Parasitic nematode worm</name>
    <dbReference type="NCBI Taxonomy" id="54126"/>
    <lineage>
        <taxon>Eukaryota</taxon>
        <taxon>Metazoa</taxon>
        <taxon>Ecdysozoa</taxon>
        <taxon>Nematoda</taxon>
        <taxon>Chromadorea</taxon>
        <taxon>Rhabditida</taxon>
        <taxon>Rhabditina</taxon>
        <taxon>Diplogasteromorpha</taxon>
        <taxon>Diplogasteroidea</taxon>
        <taxon>Neodiplogasteridae</taxon>
        <taxon>Pristionchus</taxon>
    </lineage>
</organism>
<dbReference type="InterPro" id="IPR000504">
    <property type="entry name" value="RRM_dom"/>
</dbReference>
<keyword evidence="2" id="KW-1185">Reference proteome</keyword>
<name>A0A2A6C0I7_PRIPA</name>
<dbReference type="EnsemblMetazoa" id="PPA42225.1">
    <property type="protein sequence ID" value="PPA42225.1"/>
    <property type="gene ID" value="WBGene00280594"/>
</dbReference>
<dbReference type="AlphaFoldDB" id="A0A2A6C0I7"/>
<protein>
    <submittedName>
        <fullName evidence="1">RNA binding protein</fullName>
    </submittedName>
</protein>
<dbReference type="GO" id="GO:0097010">
    <property type="term" value="P:eukaryotic translation initiation factor 4F complex assembly"/>
    <property type="evidence" value="ECO:0000318"/>
    <property type="project" value="GO_Central"/>
</dbReference>
<sequence length="107" mass="11709">METAYLCLLLVAVSAVDVNANSESEAARSVFVGNIPHTTTKDQLAKFMREAGAVKDVRIAYDKKTGESKGFAIVTFENDEFAKKAVDELDGAEFRHRSLRVTSAPQN</sequence>
<dbReference type="PANTHER" id="PTHR48025:SF1">
    <property type="entry name" value="RRM DOMAIN-CONTAINING PROTEIN"/>
    <property type="match status" value="1"/>
</dbReference>
<dbReference type="Gene3D" id="3.30.70.330">
    <property type="match status" value="1"/>
</dbReference>
<dbReference type="GO" id="GO:0001731">
    <property type="term" value="P:formation of translation preinitiation complex"/>
    <property type="evidence" value="ECO:0000318"/>
    <property type="project" value="GO_Central"/>
</dbReference>
<dbReference type="GO" id="GO:0043024">
    <property type="term" value="F:ribosomal small subunit binding"/>
    <property type="evidence" value="ECO:0000318"/>
    <property type="project" value="GO_Central"/>
</dbReference>
<accession>A0A2A6C0I7</accession>
<dbReference type="InterPro" id="IPR035979">
    <property type="entry name" value="RBD_domain_sf"/>
</dbReference>
<dbReference type="InterPro" id="IPR050502">
    <property type="entry name" value="Euk_RNA-bind_prot"/>
</dbReference>
<dbReference type="GO" id="GO:0033592">
    <property type="term" value="F:RNA strand annealing activity"/>
    <property type="evidence" value="ECO:0000318"/>
    <property type="project" value="GO_Central"/>
</dbReference>
<proteinExistence type="predicted"/>
<accession>A0A8R1Z410</accession>
<dbReference type="Pfam" id="PF00076">
    <property type="entry name" value="RRM_1"/>
    <property type="match status" value="1"/>
</dbReference>
<dbReference type="OrthoDB" id="752362at2759"/>
<dbReference type="PROSITE" id="PS50102">
    <property type="entry name" value="RRM"/>
    <property type="match status" value="1"/>
</dbReference>
<dbReference type="SUPFAM" id="SSF54928">
    <property type="entry name" value="RNA-binding domain, RBD"/>
    <property type="match status" value="1"/>
</dbReference>
<gene>
    <name evidence="1" type="primary">WBGene00280594</name>
</gene>
<reference evidence="1" key="2">
    <citation type="submission" date="2022-06" db="UniProtKB">
        <authorList>
            <consortium name="EnsemblMetazoa"/>
        </authorList>
    </citation>
    <scope>IDENTIFICATION</scope>
    <source>
        <strain evidence="1">PS312</strain>
    </source>
</reference>
<evidence type="ECO:0000313" key="2">
    <source>
        <dbReference type="Proteomes" id="UP000005239"/>
    </source>
</evidence>